<reference evidence="1 2" key="1">
    <citation type="journal article" date="2011" name="PLoS Pathog.">
        <title>Dynamic evolution of pathogenicity revealed by sequencing and comparative genomics of 19 Pseudomonas syringae isolates.</title>
        <authorList>
            <person name="Baltrus D.A."/>
            <person name="Nishimura M.T."/>
            <person name="Romanchuk A."/>
            <person name="Chang J.H."/>
            <person name="Mukhtar M.S."/>
            <person name="Cherkis K."/>
            <person name="Roach J."/>
            <person name="Grant S.R."/>
            <person name="Jones C.D."/>
            <person name="Dangl J.L."/>
        </authorList>
    </citation>
    <scope>NUCLEOTIDE SEQUENCE [LARGE SCALE GENOMIC DNA]</scope>
    <source>
        <strain evidence="2">M301072PT</strain>
    </source>
</reference>
<evidence type="ECO:0000313" key="1">
    <source>
        <dbReference type="EMBL" id="EGH35853.1"/>
    </source>
</evidence>
<dbReference type="AlphaFoldDB" id="F3G061"/>
<name>F3G061_PSESX</name>
<comment type="caution">
    <text evidence="1">The sequence shown here is derived from an EMBL/GenBank/DDBJ whole genome shotgun (WGS) entry which is preliminary data.</text>
</comment>
<dbReference type="Proteomes" id="UP000004471">
    <property type="component" value="Unassembled WGS sequence"/>
</dbReference>
<organism evidence="1 2">
    <name type="scientific">Pseudomonas syringae pv. japonica str. M301072</name>
    <dbReference type="NCBI Taxonomy" id="629262"/>
    <lineage>
        <taxon>Bacteria</taxon>
        <taxon>Pseudomonadati</taxon>
        <taxon>Pseudomonadota</taxon>
        <taxon>Gammaproteobacteria</taxon>
        <taxon>Pseudomonadales</taxon>
        <taxon>Pseudomonadaceae</taxon>
        <taxon>Pseudomonas</taxon>
        <taxon>Pseudomonas syringae</taxon>
    </lineage>
</organism>
<dbReference type="EMBL" id="AEAH01004131">
    <property type="protein sequence ID" value="EGH35853.1"/>
    <property type="molecule type" value="Genomic_DNA"/>
</dbReference>
<protein>
    <submittedName>
        <fullName evidence="1">Uncharacterized protein</fullName>
    </submittedName>
</protein>
<sequence>YADKASLVGSIGVTAAGFGFVGAIDQQDQWHRLGRPI</sequence>
<feature type="non-terminal residue" evidence="1">
    <location>
        <position position="1"/>
    </location>
</feature>
<evidence type="ECO:0000313" key="2">
    <source>
        <dbReference type="Proteomes" id="UP000004471"/>
    </source>
</evidence>
<gene>
    <name evidence="1" type="ORF">PSYJA_45151</name>
</gene>
<proteinExistence type="predicted"/>
<accession>F3G061</accession>
<feature type="non-terminal residue" evidence="1">
    <location>
        <position position="37"/>
    </location>
</feature>